<dbReference type="PANTHER" id="PTHR43095">
    <property type="entry name" value="SUGAR KINASE"/>
    <property type="match status" value="1"/>
</dbReference>
<evidence type="ECO:0000259" key="6">
    <source>
        <dbReference type="Pfam" id="PF02782"/>
    </source>
</evidence>
<dbReference type="Pfam" id="PF00370">
    <property type="entry name" value="FGGY_N"/>
    <property type="match status" value="1"/>
</dbReference>
<name>A0ABW1SIP9_9LACO</name>
<dbReference type="InterPro" id="IPR018484">
    <property type="entry name" value="FGGY_N"/>
</dbReference>
<dbReference type="InterPro" id="IPR043129">
    <property type="entry name" value="ATPase_NBD"/>
</dbReference>
<dbReference type="Pfam" id="PF02782">
    <property type="entry name" value="FGGY_C"/>
    <property type="match status" value="1"/>
</dbReference>
<dbReference type="Proteomes" id="UP001596171">
    <property type="component" value="Unassembled WGS sequence"/>
</dbReference>
<feature type="domain" description="Carbohydrate kinase FGGY N-terminal" evidence="5">
    <location>
        <begin position="4"/>
        <end position="244"/>
    </location>
</feature>
<dbReference type="PIRSF" id="PIRSF000538">
    <property type="entry name" value="GlpK"/>
    <property type="match status" value="1"/>
</dbReference>
<proteinExistence type="inferred from homology"/>
<evidence type="ECO:0000256" key="4">
    <source>
        <dbReference type="RuleBase" id="RU003733"/>
    </source>
</evidence>
<feature type="domain" description="Carbohydrate kinase FGGY C-terminal" evidence="6">
    <location>
        <begin position="253"/>
        <end position="446"/>
    </location>
</feature>
<dbReference type="PANTHER" id="PTHR43095:SF2">
    <property type="entry name" value="GLUCONOKINASE"/>
    <property type="match status" value="1"/>
</dbReference>
<accession>A0ABW1SIP9</accession>
<dbReference type="PROSITE" id="PS00445">
    <property type="entry name" value="FGGY_KINASES_2"/>
    <property type="match status" value="1"/>
</dbReference>
<dbReference type="GO" id="GO:0046316">
    <property type="term" value="F:gluconokinase activity"/>
    <property type="evidence" value="ECO:0007669"/>
    <property type="project" value="UniProtKB-EC"/>
</dbReference>
<keyword evidence="3 4" id="KW-0418">Kinase</keyword>
<dbReference type="InterPro" id="IPR018485">
    <property type="entry name" value="FGGY_C"/>
</dbReference>
<dbReference type="RefSeq" id="WP_137616859.1">
    <property type="nucleotide sequence ID" value="NZ_BJDI01000013.1"/>
</dbReference>
<evidence type="ECO:0000256" key="2">
    <source>
        <dbReference type="ARBA" id="ARBA00022679"/>
    </source>
</evidence>
<dbReference type="SUPFAM" id="SSF53067">
    <property type="entry name" value="Actin-like ATPase domain"/>
    <property type="match status" value="2"/>
</dbReference>
<evidence type="ECO:0000313" key="8">
    <source>
        <dbReference type="Proteomes" id="UP001596171"/>
    </source>
</evidence>
<organism evidence="7 8">
    <name type="scientific">Lactiplantibacillus nangangensis</name>
    <dbReference type="NCBI Taxonomy" id="2559917"/>
    <lineage>
        <taxon>Bacteria</taxon>
        <taxon>Bacillati</taxon>
        <taxon>Bacillota</taxon>
        <taxon>Bacilli</taxon>
        <taxon>Lactobacillales</taxon>
        <taxon>Lactobacillaceae</taxon>
        <taxon>Lactiplantibacillus</taxon>
    </lineage>
</organism>
<dbReference type="InterPro" id="IPR018483">
    <property type="entry name" value="Carb_kinase_FGGY_CS"/>
</dbReference>
<dbReference type="EC" id="2.7.1.12" evidence="7"/>
<dbReference type="InterPro" id="IPR050406">
    <property type="entry name" value="FGGY_Carb_Kinase"/>
</dbReference>
<dbReference type="EMBL" id="JBHSSE010000009">
    <property type="protein sequence ID" value="MFC6201153.1"/>
    <property type="molecule type" value="Genomic_DNA"/>
</dbReference>
<keyword evidence="8" id="KW-1185">Reference proteome</keyword>
<keyword evidence="2 4" id="KW-0808">Transferase</keyword>
<dbReference type="InterPro" id="IPR000577">
    <property type="entry name" value="Carb_kinase_FGGY"/>
</dbReference>
<dbReference type="Gene3D" id="3.30.420.40">
    <property type="match status" value="2"/>
</dbReference>
<comment type="caution">
    <text evidence="7">The sequence shown here is derived from an EMBL/GenBank/DDBJ whole genome shotgun (WGS) entry which is preliminary data.</text>
</comment>
<protein>
    <submittedName>
        <fullName evidence="7">Gluconokinase</fullName>
        <ecNumber evidence="7">2.7.1.12</ecNumber>
    </submittedName>
</protein>
<evidence type="ECO:0000256" key="3">
    <source>
        <dbReference type="ARBA" id="ARBA00022777"/>
    </source>
</evidence>
<evidence type="ECO:0000256" key="1">
    <source>
        <dbReference type="ARBA" id="ARBA00009156"/>
    </source>
</evidence>
<reference evidence="8" key="1">
    <citation type="journal article" date="2019" name="Int. J. Syst. Evol. Microbiol.">
        <title>The Global Catalogue of Microorganisms (GCM) 10K type strain sequencing project: providing services to taxonomists for standard genome sequencing and annotation.</title>
        <authorList>
            <consortium name="The Broad Institute Genomics Platform"/>
            <consortium name="The Broad Institute Genome Sequencing Center for Infectious Disease"/>
            <person name="Wu L."/>
            <person name="Ma J."/>
        </authorList>
    </citation>
    <scope>NUCLEOTIDE SEQUENCE [LARGE SCALE GENOMIC DNA]</scope>
    <source>
        <strain evidence="8">CCM 8930</strain>
    </source>
</reference>
<evidence type="ECO:0000313" key="7">
    <source>
        <dbReference type="EMBL" id="MFC6201153.1"/>
    </source>
</evidence>
<sequence length="503" mass="54333">MTEIIGVDVGTTSTKVVLYDQAGTAIASANHGYPLYQTEPEMAEESPAEIYDAVVAGIAEVTEKATQPVAGISFSAAMHSLILLDDQFQPLTRMLTWADNRAAAAAEQLRALPNAHDLYANTGTPLHPMTPLAKLVWLAQTKPKLHQQARWFVDIKAYLLQRLCGQLVTDYSIANATGLFNLHTFDWDPQALKLAQITATQLPQLVDTTTQLIGLNETVATKLKLSPTTPLIVGASDGCLANLGVNAIEPGVAAITIGTSGAIRVVTDAPKLDPHGRLFCYYLAPHRWVVGGPVNNGGNVLRWVEDTLFSAEKAVNEGTDRSTIEMMLALAAKVPAGSHGLLMHPYLNGERAPLWEATARGAYFGLTARHSRSEMTRAALEGICFNLAHVAKMVQALTGPFTQLQATGGFTRSETWLGILADIFDTTVTIPDSMASSSLGAAILGLESLGQISNLTAVKTMIESTRQQHPNPTNVQNYQELYPIYEQLIAAYQPIFNQLSKFK</sequence>
<dbReference type="CDD" id="cd07770">
    <property type="entry name" value="ASKHA_NBD_FGGY_GntK"/>
    <property type="match status" value="1"/>
</dbReference>
<evidence type="ECO:0000259" key="5">
    <source>
        <dbReference type="Pfam" id="PF00370"/>
    </source>
</evidence>
<gene>
    <name evidence="7" type="ORF">ACFP1L_04460</name>
</gene>
<comment type="similarity">
    <text evidence="1 4">Belongs to the FGGY kinase family.</text>
</comment>